<reference evidence="1 2" key="1">
    <citation type="submission" date="2023-10" db="EMBL/GenBank/DDBJ databases">
        <title>Roseovarius strain S88 nov., isolated from a marine algae.</title>
        <authorList>
            <person name="Lee M.W."/>
            <person name="Lee J.K."/>
            <person name="Kim J.M."/>
            <person name="Choi D.G."/>
            <person name="Baek J.H."/>
            <person name="Bayburt H."/>
            <person name="Jung J.J."/>
            <person name="Han D.M."/>
            <person name="Jeon C.O."/>
        </authorList>
    </citation>
    <scope>NUCLEOTIDE SEQUENCE [LARGE SCALE GENOMIC DNA]</scope>
    <source>
        <strain evidence="1 2">S88</strain>
    </source>
</reference>
<sequence length="169" mass="19440">MADQDHQLTELFRALGAQRPEQWASSQIQEKIPQLHRYLFLKQAWAQVVDETDDSWIERIIESARRNPEGPFSGQGHALERMLSLGVDRSNIVDLVRCSQAEMISGLCYLLDDPSLYDEEDERVRDTGWCLVATDENFEPTREIIGGLHESVLDTDPTGREMRPRKRSI</sequence>
<dbReference type="Proteomes" id="UP001364156">
    <property type="component" value="Chromosome"/>
</dbReference>
<dbReference type="RefSeq" id="WP_338549861.1">
    <property type="nucleotide sequence ID" value="NZ_CP146069.1"/>
</dbReference>
<evidence type="ECO:0000313" key="1">
    <source>
        <dbReference type="EMBL" id="WWR47020.1"/>
    </source>
</evidence>
<organism evidence="1 2">
    <name type="scientific">Roseovarius phycicola</name>
    <dbReference type="NCBI Taxonomy" id="3080976"/>
    <lineage>
        <taxon>Bacteria</taxon>
        <taxon>Pseudomonadati</taxon>
        <taxon>Pseudomonadota</taxon>
        <taxon>Alphaproteobacteria</taxon>
        <taxon>Rhodobacterales</taxon>
        <taxon>Roseobacteraceae</taxon>
        <taxon>Roseovarius</taxon>
    </lineage>
</organism>
<name>A0ABZ2HH12_9RHOB</name>
<protein>
    <submittedName>
        <fullName evidence="1">Uncharacterized protein</fullName>
    </submittedName>
</protein>
<proteinExistence type="predicted"/>
<dbReference type="EMBL" id="CP146069">
    <property type="protein sequence ID" value="WWR47020.1"/>
    <property type="molecule type" value="Genomic_DNA"/>
</dbReference>
<accession>A0ABZ2HH12</accession>
<keyword evidence="2" id="KW-1185">Reference proteome</keyword>
<evidence type="ECO:0000313" key="2">
    <source>
        <dbReference type="Proteomes" id="UP001364156"/>
    </source>
</evidence>
<gene>
    <name evidence="1" type="ORF">RZ517_02180</name>
</gene>